<dbReference type="Gene3D" id="2.40.170.20">
    <property type="entry name" value="TonB-dependent receptor, beta-barrel domain"/>
    <property type="match status" value="1"/>
</dbReference>
<feature type="signal peptide" evidence="10">
    <location>
        <begin position="1"/>
        <end position="24"/>
    </location>
</feature>
<evidence type="ECO:0000256" key="9">
    <source>
        <dbReference type="RuleBase" id="RU003357"/>
    </source>
</evidence>
<dbReference type="InterPro" id="IPR039426">
    <property type="entry name" value="TonB-dep_rcpt-like"/>
</dbReference>
<keyword evidence="6 8" id="KW-0472">Membrane</keyword>
<dbReference type="EMBL" id="JAAVJH010000006">
    <property type="protein sequence ID" value="NJR79093.1"/>
    <property type="molecule type" value="Genomic_DNA"/>
</dbReference>
<dbReference type="InterPro" id="IPR037066">
    <property type="entry name" value="Plug_dom_sf"/>
</dbReference>
<evidence type="ECO:0000256" key="7">
    <source>
        <dbReference type="ARBA" id="ARBA00023237"/>
    </source>
</evidence>
<dbReference type="PANTHER" id="PTHR47234:SF2">
    <property type="entry name" value="TONB-DEPENDENT RECEPTOR"/>
    <property type="match status" value="1"/>
</dbReference>
<evidence type="ECO:0000256" key="5">
    <source>
        <dbReference type="ARBA" id="ARBA00023077"/>
    </source>
</evidence>
<dbReference type="Proteomes" id="UP000732399">
    <property type="component" value="Unassembled WGS sequence"/>
</dbReference>
<dbReference type="PANTHER" id="PTHR47234">
    <property type="match status" value="1"/>
</dbReference>
<evidence type="ECO:0000313" key="14">
    <source>
        <dbReference type="Proteomes" id="UP000732399"/>
    </source>
</evidence>
<dbReference type="InterPro" id="IPR000531">
    <property type="entry name" value="Beta-barrel_TonB"/>
</dbReference>
<keyword evidence="14" id="KW-1185">Reference proteome</keyword>
<reference evidence="13 14" key="1">
    <citation type="submission" date="2020-03" db="EMBL/GenBank/DDBJ databases">
        <authorList>
            <person name="Wang L."/>
            <person name="He N."/>
            <person name="Li Y."/>
            <person name="Fang Y."/>
            <person name="Zhang F."/>
        </authorList>
    </citation>
    <scope>NUCLEOTIDE SEQUENCE [LARGE SCALE GENOMIC DNA]</scope>
    <source>
        <strain evidence="13 14">36D10-4-7</strain>
    </source>
</reference>
<comment type="subcellular location">
    <subcellularLocation>
        <location evidence="1 8">Cell outer membrane</location>
        <topology evidence="1 8">Multi-pass membrane protein</topology>
    </subcellularLocation>
</comment>
<evidence type="ECO:0000256" key="6">
    <source>
        <dbReference type="ARBA" id="ARBA00023136"/>
    </source>
</evidence>
<evidence type="ECO:0000313" key="13">
    <source>
        <dbReference type="EMBL" id="NJR79093.1"/>
    </source>
</evidence>
<dbReference type="InterPro" id="IPR036942">
    <property type="entry name" value="Beta-barrel_TonB_sf"/>
</dbReference>
<evidence type="ECO:0000256" key="4">
    <source>
        <dbReference type="ARBA" id="ARBA00022692"/>
    </source>
</evidence>
<dbReference type="Pfam" id="PF07715">
    <property type="entry name" value="Plug"/>
    <property type="match status" value="1"/>
</dbReference>
<accession>A0ABX1CMC5</accession>
<organism evidence="13 14">
    <name type="scientific">Sphingomonas corticis</name>
    <dbReference type="NCBI Taxonomy" id="2722791"/>
    <lineage>
        <taxon>Bacteria</taxon>
        <taxon>Pseudomonadati</taxon>
        <taxon>Pseudomonadota</taxon>
        <taxon>Alphaproteobacteria</taxon>
        <taxon>Sphingomonadales</taxon>
        <taxon>Sphingomonadaceae</taxon>
        <taxon>Sphingomonas</taxon>
    </lineage>
</organism>
<dbReference type="InterPro" id="IPR012910">
    <property type="entry name" value="Plug_dom"/>
</dbReference>
<feature type="chain" id="PRO_5047465326" evidence="10">
    <location>
        <begin position="25"/>
        <end position="942"/>
    </location>
</feature>
<dbReference type="PROSITE" id="PS52016">
    <property type="entry name" value="TONB_DEPENDENT_REC_3"/>
    <property type="match status" value="1"/>
</dbReference>
<evidence type="ECO:0000259" key="12">
    <source>
        <dbReference type="Pfam" id="PF07715"/>
    </source>
</evidence>
<dbReference type="Gene3D" id="2.170.130.10">
    <property type="entry name" value="TonB-dependent receptor, plug domain"/>
    <property type="match status" value="1"/>
</dbReference>
<feature type="domain" description="TonB-dependent receptor plug" evidence="12">
    <location>
        <begin position="60"/>
        <end position="167"/>
    </location>
</feature>
<evidence type="ECO:0000259" key="11">
    <source>
        <dbReference type="Pfam" id="PF00593"/>
    </source>
</evidence>
<evidence type="ECO:0000256" key="3">
    <source>
        <dbReference type="ARBA" id="ARBA00022452"/>
    </source>
</evidence>
<dbReference type="SUPFAM" id="SSF56935">
    <property type="entry name" value="Porins"/>
    <property type="match status" value="1"/>
</dbReference>
<gene>
    <name evidence="13" type="ORF">HBH26_10890</name>
</gene>
<keyword evidence="5 9" id="KW-0798">TonB box</keyword>
<evidence type="ECO:0000256" key="8">
    <source>
        <dbReference type="PROSITE-ProRule" id="PRU01360"/>
    </source>
</evidence>
<evidence type="ECO:0000256" key="2">
    <source>
        <dbReference type="ARBA" id="ARBA00022448"/>
    </source>
</evidence>
<proteinExistence type="inferred from homology"/>
<keyword evidence="7 8" id="KW-0998">Cell outer membrane</keyword>
<dbReference type="RefSeq" id="WP_168134644.1">
    <property type="nucleotide sequence ID" value="NZ_JAAVJH010000006.1"/>
</dbReference>
<comment type="similarity">
    <text evidence="8 9">Belongs to the TonB-dependent receptor family.</text>
</comment>
<keyword evidence="2 8" id="KW-0813">Transport</keyword>
<keyword evidence="13" id="KW-0675">Receptor</keyword>
<feature type="domain" description="TonB-dependent receptor-like beta-barrel" evidence="11">
    <location>
        <begin position="396"/>
        <end position="905"/>
    </location>
</feature>
<evidence type="ECO:0000256" key="10">
    <source>
        <dbReference type="SAM" id="SignalP"/>
    </source>
</evidence>
<keyword evidence="4 8" id="KW-0812">Transmembrane</keyword>
<keyword evidence="10" id="KW-0732">Signal</keyword>
<sequence length="942" mass="98249">MRAVSPFRLAVTILLSSAALPAMAQVAPGGAVAPVEAEGGEADITVTGSRIQAPGLTAISPVASVDQEAIALDRALNIESVLNRLPQFTGSFGGVSNGADSRGAATADLRGLGQNRTLVLIDGTRGAPFGFRNSVDLNSIPAPLVSRVDVLTGGAAAVYGSDAVAGVVNFITRKDFEGVEASVVSNFTERGEGVTRGANLTFGKNLGDRGNVSGFLGWSERDPLVKADRSFAAPERTDTAVTTARPLGGFFRRSDSAAVFNLTGVGGAAAGNTFGFTDTGALAPLATSSVLSGRESLLLSQQRLNASLFGNYDLADAVELYGRAMYSRTKVRDVLPPANVATNVLVRRDNPYLTPQLSAILAPSFNRTNAGALGGTDAVLLTVTRSLGELGDRVTETTRETAQGQLGLRGTAAGVRWDAYAQYGISDERSPITGEGVLARFQQAGNATVGAGGAAVCADASNGCVPANIFGPGAISAGAVDFIGEVVDQGRRREQWVAGLTLATDTGSFLTLPGGPVALLVGAEYRDERGRNTYGQVAQAGQTFNQGTRVNFAGGYDVKDVFGEVRVPLLADRPFFHALNVEGAYRYSDYSTSGGVDAWKLGGDWAPLRDVRFRGSYQRVVRAPNIGELFGATSSISLVGRAVDPCANPAASGASVETCVASGAPAGGFVQDLSAALFIFGGRATIQPETGKTWTAGAVLTPTFLPGLTLSADYYDITIDNAVGAVLPQPTLDTCFVIVRDINNLFCQQVRRQPNGQLASVDSSDINVARLQSRGIDIVGDYGVDVGAVRAGLSYAGSVVLSQRQQNGATAPVIECAGRFGATCGLEVRRALPKYRHRTDLSLGGSGISGGVTLRGTWRMEGPVTDDTPATVYTVERIGAQHYFDLALSFDVGEQATFIVGVDNLFDRQPPLAFGNAADANTFPQSYDVLGRRFGASFTLRR</sequence>
<protein>
    <submittedName>
        <fullName evidence="13">TonB-dependent receptor</fullName>
    </submittedName>
</protein>
<dbReference type="Pfam" id="PF00593">
    <property type="entry name" value="TonB_dep_Rec_b-barrel"/>
    <property type="match status" value="1"/>
</dbReference>
<evidence type="ECO:0000256" key="1">
    <source>
        <dbReference type="ARBA" id="ARBA00004571"/>
    </source>
</evidence>
<comment type="caution">
    <text evidence="13">The sequence shown here is derived from an EMBL/GenBank/DDBJ whole genome shotgun (WGS) entry which is preliminary data.</text>
</comment>
<keyword evidence="3 8" id="KW-1134">Transmembrane beta strand</keyword>
<name>A0ABX1CMC5_9SPHN</name>